<dbReference type="OrthoDB" id="2894928at2759"/>
<gene>
    <name evidence="1" type="ORF">ARMOST_14496</name>
</gene>
<sequence length="251" mass="27598">MASSPSIHRLSALDSSPGTLFSAVLRSIMVYIGVEKYRIHQFQGNVAPILLDHNRSAVLRLLYVLVLSDECGIGSDSMFVADRRITLITFFRVLSCISARPPEDSFPAEMTAQFASIAFQDDAWLLSPLKFASYDADILHYATEGAELIIFLFEHSSTNTMNAAFAHFVEKRLFDSLTVSPGSAATPITRWGLSEIVAAFVAGLTSGKLDPQIRQKCLEYLHEPGSLYTACAVLLTRGNITALHQLALIPW</sequence>
<proteinExistence type="predicted"/>
<reference evidence="2" key="1">
    <citation type="journal article" date="2017" name="Nat. Ecol. Evol.">
        <title>Genome expansion and lineage-specific genetic innovations in the forest pathogenic fungi Armillaria.</title>
        <authorList>
            <person name="Sipos G."/>
            <person name="Prasanna A.N."/>
            <person name="Walter M.C."/>
            <person name="O'Connor E."/>
            <person name="Balint B."/>
            <person name="Krizsan K."/>
            <person name="Kiss B."/>
            <person name="Hess J."/>
            <person name="Varga T."/>
            <person name="Slot J."/>
            <person name="Riley R."/>
            <person name="Boka B."/>
            <person name="Rigling D."/>
            <person name="Barry K."/>
            <person name="Lee J."/>
            <person name="Mihaltcheva S."/>
            <person name="LaButti K."/>
            <person name="Lipzen A."/>
            <person name="Waldron R."/>
            <person name="Moloney N.M."/>
            <person name="Sperisen C."/>
            <person name="Kredics L."/>
            <person name="Vagvoelgyi C."/>
            <person name="Patrignani A."/>
            <person name="Fitzpatrick D."/>
            <person name="Nagy I."/>
            <person name="Doyle S."/>
            <person name="Anderson J.B."/>
            <person name="Grigoriev I.V."/>
            <person name="Gueldener U."/>
            <person name="Muensterkoetter M."/>
            <person name="Nagy L.G."/>
        </authorList>
    </citation>
    <scope>NUCLEOTIDE SEQUENCE [LARGE SCALE GENOMIC DNA]</scope>
    <source>
        <strain evidence="2">C18/9</strain>
    </source>
</reference>
<keyword evidence="2" id="KW-1185">Reference proteome</keyword>
<dbReference type="AlphaFoldDB" id="A0A284RQR9"/>
<evidence type="ECO:0000313" key="2">
    <source>
        <dbReference type="Proteomes" id="UP000219338"/>
    </source>
</evidence>
<name>A0A284RQR9_ARMOS</name>
<accession>A0A284RQR9</accession>
<dbReference type="Proteomes" id="UP000219338">
    <property type="component" value="Unassembled WGS sequence"/>
</dbReference>
<dbReference type="EMBL" id="FUEG01000013">
    <property type="protein sequence ID" value="SJL11093.1"/>
    <property type="molecule type" value="Genomic_DNA"/>
</dbReference>
<protein>
    <submittedName>
        <fullName evidence="1">Uncharacterized protein</fullName>
    </submittedName>
</protein>
<organism evidence="1 2">
    <name type="scientific">Armillaria ostoyae</name>
    <name type="common">Armillaria root rot fungus</name>
    <dbReference type="NCBI Taxonomy" id="47428"/>
    <lineage>
        <taxon>Eukaryota</taxon>
        <taxon>Fungi</taxon>
        <taxon>Dikarya</taxon>
        <taxon>Basidiomycota</taxon>
        <taxon>Agaricomycotina</taxon>
        <taxon>Agaricomycetes</taxon>
        <taxon>Agaricomycetidae</taxon>
        <taxon>Agaricales</taxon>
        <taxon>Marasmiineae</taxon>
        <taxon>Physalacriaceae</taxon>
        <taxon>Armillaria</taxon>
    </lineage>
</organism>
<evidence type="ECO:0000313" key="1">
    <source>
        <dbReference type="EMBL" id="SJL11093.1"/>
    </source>
</evidence>